<evidence type="ECO:0000256" key="12">
    <source>
        <dbReference type="SAM" id="Phobius"/>
    </source>
</evidence>
<keyword evidence="10" id="KW-0464">Manganese</keyword>
<dbReference type="Proteomes" id="UP000472266">
    <property type="component" value="Unplaced"/>
</dbReference>
<keyword evidence="11" id="KW-0456">Lyase</keyword>
<evidence type="ECO:0000256" key="3">
    <source>
        <dbReference type="ARBA" id="ARBA00005796"/>
    </source>
</evidence>
<dbReference type="FunFam" id="3.40.449.10:FF:000003">
    <property type="entry name" value="Phosphoenolpyruvate carboxykinase, cytosolic [GTP]"/>
    <property type="match status" value="1"/>
</dbReference>
<keyword evidence="9" id="KW-0342">GTP-binding</keyword>
<dbReference type="GO" id="GO:0070365">
    <property type="term" value="P:hepatocyte differentiation"/>
    <property type="evidence" value="ECO:0007669"/>
    <property type="project" value="TreeGrafter"/>
</dbReference>
<dbReference type="GO" id="GO:0005525">
    <property type="term" value="F:GTP binding"/>
    <property type="evidence" value="ECO:0007669"/>
    <property type="project" value="UniProtKB-KW"/>
</dbReference>
<dbReference type="Pfam" id="PF00821">
    <property type="entry name" value="PEPCK_GTP"/>
    <property type="match status" value="1"/>
</dbReference>
<dbReference type="Ensembl" id="ENSSHBT00005020375.1">
    <property type="protein sequence ID" value="ENSSHBP00005017047.1"/>
    <property type="gene ID" value="ENSSHBG00005014790.1"/>
</dbReference>
<keyword evidence="12" id="KW-0472">Membrane</keyword>
<dbReference type="SUPFAM" id="SSF68923">
    <property type="entry name" value="PEP carboxykinase N-terminal domain"/>
    <property type="match status" value="1"/>
</dbReference>
<dbReference type="PIRSF" id="PIRSF001348">
    <property type="entry name" value="PEP_carboxykinase_GTP"/>
    <property type="match status" value="1"/>
</dbReference>
<evidence type="ECO:0000313" key="15">
    <source>
        <dbReference type="Ensembl" id="ENSSHBP00005017047.1"/>
    </source>
</evidence>
<dbReference type="GeneTree" id="ENSGT00390000001912"/>
<dbReference type="InterPro" id="IPR035078">
    <property type="entry name" value="PEP_carboxykinase_GTP_N"/>
</dbReference>
<dbReference type="GO" id="GO:0046327">
    <property type="term" value="P:glycerol biosynthetic process from pyruvate"/>
    <property type="evidence" value="ECO:0007669"/>
    <property type="project" value="TreeGrafter"/>
</dbReference>
<accession>A0A672UNR0</accession>
<comment type="subunit">
    <text evidence="4">Monomer.</text>
</comment>
<dbReference type="InterPro" id="IPR035077">
    <property type="entry name" value="PEP_carboxykinase_GTP_C"/>
</dbReference>
<feature type="domain" description="Phosphoenolpyruvate carboxykinase C-terminal P-loop" evidence="13">
    <location>
        <begin position="308"/>
        <end position="666"/>
    </location>
</feature>
<keyword evidence="12" id="KW-1133">Transmembrane helix</keyword>
<dbReference type="Gene3D" id="3.40.449.10">
    <property type="entry name" value="Phosphoenolpyruvate Carboxykinase, domain 1"/>
    <property type="match status" value="1"/>
</dbReference>
<reference evidence="15" key="1">
    <citation type="submission" date="2025-08" db="UniProtKB">
        <authorList>
            <consortium name="Ensembl"/>
        </authorList>
    </citation>
    <scope>IDENTIFICATION</scope>
</reference>
<dbReference type="GO" id="GO:0006107">
    <property type="term" value="P:oxaloacetate metabolic process"/>
    <property type="evidence" value="ECO:0007669"/>
    <property type="project" value="TreeGrafter"/>
</dbReference>
<dbReference type="InterPro" id="IPR008210">
    <property type="entry name" value="PEP_carboxykinase_N"/>
</dbReference>
<dbReference type="HAMAP" id="MF_00452">
    <property type="entry name" value="PEPCK_GTP"/>
    <property type="match status" value="1"/>
</dbReference>
<dbReference type="InterPro" id="IPR013035">
    <property type="entry name" value="PEP_carboxykinase_C"/>
</dbReference>
<evidence type="ECO:0000256" key="8">
    <source>
        <dbReference type="ARBA" id="ARBA00022793"/>
    </source>
</evidence>
<evidence type="ECO:0000256" key="6">
    <source>
        <dbReference type="ARBA" id="ARBA00022723"/>
    </source>
</evidence>
<dbReference type="Gene3D" id="3.90.228.20">
    <property type="match status" value="1"/>
</dbReference>
<dbReference type="NCBIfam" id="NF003253">
    <property type="entry name" value="PRK04210.1"/>
    <property type="match status" value="1"/>
</dbReference>
<dbReference type="UniPathway" id="UPA00138"/>
<keyword evidence="7" id="KW-0547">Nucleotide-binding</keyword>
<comment type="pathway">
    <text evidence="2">Carbohydrate biosynthesis; gluconeogenesis.</text>
</comment>
<evidence type="ECO:0000256" key="1">
    <source>
        <dbReference type="ARBA" id="ARBA00001936"/>
    </source>
</evidence>
<dbReference type="EC" id="4.1.1.32" evidence="5"/>
<protein>
    <recommendedName>
        <fullName evidence="5">phosphoenolpyruvate carboxykinase (GTP)</fullName>
        <ecNumber evidence="5">4.1.1.32</ecNumber>
    </recommendedName>
</protein>
<evidence type="ECO:0000256" key="9">
    <source>
        <dbReference type="ARBA" id="ARBA00023134"/>
    </source>
</evidence>
<dbReference type="Pfam" id="PF17297">
    <property type="entry name" value="PEPCK_N"/>
    <property type="match status" value="1"/>
</dbReference>
<dbReference type="InterPro" id="IPR008209">
    <property type="entry name" value="PEP_carboxykinase_GTP"/>
</dbReference>
<proteinExistence type="inferred from homology"/>
<sequence length="670" mass="72536">MGSLCVPMGLYGVSMGPYGSLSVTMCLYGSLCPAAGWCVGPYGVPMGRCGSVPRSWLVGGSLWGVYGVSVGLYVSLWVSMGSLWVAMGRCGLLWVAVGRCGSLWVAVVPRSWLVRTDPRDVARVEARTVLVTARPEDAAPRASPAPGGAVAHSLLGNWMSPEALESAIEQRFPGCMEGRTMYVIPFLMGPPGSPLSRPGLQVTDSSYVAASMSIMTRVGAQFLPSADAASSPSSSAEDFVRCLHSVGRPLNEAPSSTWPCDPERTLIAHDAAGRRIVSYGSGYGGNSLLGKKCFALRIAARLARDEGWLAEHMLILGLRDPQGRKRYLAGAFPSACGKTNLAMMRPALPGWSLTCVGDDIAWMRFDHEGRLRAINPERGFFGVAPGTSEATNPVAMATLRRDAIFTNVGLTGHGQPYWEGLGQSLPPGARLTSWLGQSWAPGDPHPCAHPNSRFCVPATNCPIMDPAWEDPQGVPIDAIIFGGRRPHGMPLVLEAFSWQHGVFLGSAMRSEATAAAEHRGRQLLHDPLAMRPFFGYNAGQHLAHWLELGARAGARPPRIFHVNWFLRDQSGGFLWPGFGHNARVLAWICGRVAGEAEAEATPVGLVPKEGALDLRGLPGLSHRSLFPMDRSFWEQETKELRSFYEENFGHHLPKELLQELEALEDRVRRM</sequence>
<evidence type="ECO:0000259" key="14">
    <source>
        <dbReference type="Pfam" id="PF17297"/>
    </source>
</evidence>
<dbReference type="Gene3D" id="2.170.8.10">
    <property type="entry name" value="Phosphoenolpyruvate Carboxykinase, domain 2"/>
    <property type="match status" value="1"/>
</dbReference>
<dbReference type="GO" id="GO:0032869">
    <property type="term" value="P:cellular response to insulin stimulus"/>
    <property type="evidence" value="ECO:0007669"/>
    <property type="project" value="TreeGrafter"/>
</dbReference>
<keyword evidence="8" id="KW-0210">Decarboxylase</keyword>
<organism evidence="15 16">
    <name type="scientific">Strigops habroptila</name>
    <name type="common">Kakapo</name>
    <dbReference type="NCBI Taxonomy" id="2489341"/>
    <lineage>
        <taxon>Eukaryota</taxon>
        <taxon>Metazoa</taxon>
        <taxon>Chordata</taxon>
        <taxon>Craniata</taxon>
        <taxon>Vertebrata</taxon>
        <taxon>Euteleostomi</taxon>
        <taxon>Archelosauria</taxon>
        <taxon>Archosauria</taxon>
        <taxon>Dinosauria</taxon>
        <taxon>Saurischia</taxon>
        <taxon>Theropoda</taxon>
        <taxon>Coelurosauria</taxon>
        <taxon>Aves</taxon>
        <taxon>Neognathae</taxon>
        <taxon>Neoaves</taxon>
        <taxon>Telluraves</taxon>
        <taxon>Australaves</taxon>
        <taxon>Psittaciformes</taxon>
        <taxon>Psittacidae</taxon>
        <taxon>Strigops</taxon>
    </lineage>
</organism>
<keyword evidence="16" id="KW-1185">Reference proteome</keyword>
<dbReference type="GO" id="GO:0004613">
    <property type="term" value="F:phosphoenolpyruvate carboxykinase (GTP) activity"/>
    <property type="evidence" value="ECO:0007669"/>
    <property type="project" value="UniProtKB-EC"/>
</dbReference>
<dbReference type="InParanoid" id="A0A672UNR0"/>
<evidence type="ECO:0000256" key="4">
    <source>
        <dbReference type="ARBA" id="ARBA00011245"/>
    </source>
</evidence>
<feature type="transmembrane region" description="Helical" evidence="12">
    <location>
        <begin position="20"/>
        <end position="44"/>
    </location>
</feature>
<keyword evidence="6" id="KW-0479">Metal-binding</keyword>
<evidence type="ECO:0000256" key="5">
    <source>
        <dbReference type="ARBA" id="ARBA00012306"/>
    </source>
</evidence>
<dbReference type="GO" id="GO:0019543">
    <property type="term" value="P:propionate catabolic process"/>
    <property type="evidence" value="ECO:0007669"/>
    <property type="project" value="TreeGrafter"/>
</dbReference>
<feature type="transmembrane region" description="Helical" evidence="12">
    <location>
        <begin position="56"/>
        <end position="80"/>
    </location>
</feature>
<dbReference type="GO" id="GO:0071549">
    <property type="term" value="P:cellular response to dexamethasone stimulus"/>
    <property type="evidence" value="ECO:0007669"/>
    <property type="project" value="TreeGrafter"/>
</dbReference>
<name>A0A672UNR0_STRHB</name>
<comment type="similarity">
    <text evidence="3">Belongs to the phosphoenolpyruvate carboxykinase [GTP] family.</text>
</comment>
<feature type="domain" description="Phosphoenolpyruvate carboxykinase GTP-utilising N-terminal" evidence="14">
    <location>
        <begin position="106"/>
        <end position="304"/>
    </location>
</feature>
<dbReference type="PANTHER" id="PTHR11561:SF11">
    <property type="entry name" value="PHOSPHOENOLPYRUVATE CARBOXYKINASE [GTP], MITOCHONDRIAL"/>
    <property type="match status" value="1"/>
</dbReference>
<dbReference type="PROSITE" id="PS00505">
    <property type="entry name" value="PEPCK_GTP"/>
    <property type="match status" value="1"/>
</dbReference>
<evidence type="ECO:0000313" key="16">
    <source>
        <dbReference type="Proteomes" id="UP000472266"/>
    </source>
</evidence>
<dbReference type="GO" id="GO:0042594">
    <property type="term" value="P:response to starvation"/>
    <property type="evidence" value="ECO:0007669"/>
    <property type="project" value="TreeGrafter"/>
</dbReference>
<comment type="cofactor">
    <cofactor evidence="1">
        <name>Mn(2+)</name>
        <dbReference type="ChEBI" id="CHEBI:29035"/>
    </cofactor>
</comment>
<dbReference type="GO" id="GO:0030145">
    <property type="term" value="F:manganese ion binding"/>
    <property type="evidence" value="ECO:0007669"/>
    <property type="project" value="TreeGrafter"/>
</dbReference>
<dbReference type="GO" id="GO:0005829">
    <property type="term" value="C:cytosol"/>
    <property type="evidence" value="ECO:0007669"/>
    <property type="project" value="TreeGrafter"/>
</dbReference>
<evidence type="ECO:0000256" key="10">
    <source>
        <dbReference type="ARBA" id="ARBA00023211"/>
    </source>
</evidence>
<dbReference type="GO" id="GO:0071333">
    <property type="term" value="P:cellular response to glucose stimulus"/>
    <property type="evidence" value="ECO:0007669"/>
    <property type="project" value="TreeGrafter"/>
</dbReference>
<gene>
    <name evidence="15" type="primary">LOC115603309</name>
</gene>
<dbReference type="SUPFAM" id="SSF53795">
    <property type="entry name" value="PEP carboxykinase-like"/>
    <property type="match status" value="1"/>
</dbReference>
<dbReference type="PANTHER" id="PTHR11561">
    <property type="entry name" value="PHOSPHOENOLPYRUVATE CARBOXYKINASE"/>
    <property type="match status" value="1"/>
</dbReference>
<dbReference type="GO" id="GO:0006094">
    <property type="term" value="P:gluconeogenesis"/>
    <property type="evidence" value="ECO:0007669"/>
    <property type="project" value="UniProtKB-UniPathway"/>
</dbReference>
<evidence type="ECO:0000256" key="7">
    <source>
        <dbReference type="ARBA" id="ARBA00022741"/>
    </source>
</evidence>
<dbReference type="InterPro" id="IPR018091">
    <property type="entry name" value="PEP_carboxykin_GTP_CS"/>
</dbReference>
<keyword evidence="12" id="KW-0812">Transmembrane</keyword>
<evidence type="ECO:0000256" key="2">
    <source>
        <dbReference type="ARBA" id="ARBA00004742"/>
    </source>
</evidence>
<reference evidence="15" key="2">
    <citation type="submission" date="2025-09" db="UniProtKB">
        <authorList>
            <consortium name="Ensembl"/>
        </authorList>
    </citation>
    <scope>IDENTIFICATION</scope>
</reference>
<evidence type="ECO:0000259" key="13">
    <source>
        <dbReference type="Pfam" id="PF00821"/>
    </source>
</evidence>
<dbReference type="AlphaFoldDB" id="A0A672UNR0"/>
<dbReference type="CDD" id="cd00819">
    <property type="entry name" value="PEPCK_GTP"/>
    <property type="match status" value="1"/>
</dbReference>
<evidence type="ECO:0000256" key="11">
    <source>
        <dbReference type="ARBA" id="ARBA00023239"/>
    </source>
</evidence>